<keyword evidence="3 6" id="KW-0645">Protease</keyword>
<accession>A0A8A3PB10</accession>
<dbReference type="InterPro" id="IPR018202">
    <property type="entry name" value="Ser_caboxypep_ser_AS"/>
</dbReference>
<evidence type="ECO:0000313" key="7">
    <source>
        <dbReference type="EMBL" id="QSZ32290.1"/>
    </source>
</evidence>
<organism evidence="7 8">
    <name type="scientific">Monilinia vaccinii-corymbosi</name>
    <dbReference type="NCBI Taxonomy" id="61207"/>
    <lineage>
        <taxon>Eukaryota</taxon>
        <taxon>Fungi</taxon>
        <taxon>Dikarya</taxon>
        <taxon>Ascomycota</taxon>
        <taxon>Pezizomycotina</taxon>
        <taxon>Leotiomycetes</taxon>
        <taxon>Helotiales</taxon>
        <taxon>Sclerotiniaceae</taxon>
        <taxon>Monilinia</taxon>
    </lineage>
</organism>
<dbReference type="InterPro" id="IPR001563">
    <property type="entry name" value="Peptidase_S10"/>
</dbReference>
<keyword evidence="2 6" id="KW-0121">Carboxypeptidase</keyword>
<dbReference type="AlphaFoldDB" id="A0A8A3PB10"/>
<reference evidence="7" key="1">
    <citation type="submission" date="2020-10" db="EMBL/GenBank/DDBJ databases">
        <title>Genome Sequence of Monilinia vaccinii-corymbosi Sheds Light on Mummy Berry Disease Infection of Blueberry and Mating Type.</title>
        <authorList>
            <person name="Yow A.G."/>
            <person name="Zhang Y."/>
            <person name="Bansal K."/>
            <person name="Eacker S.M."/>
            <person name="Sullivan S."/>
            <person name="Liachko I."/>
            <person name="Cubeta M.A."/>
            <person name="Rollins J.A."/>
            <person name="Ashrafi H."/>
        </authorList>
    </citation>
    <scope>NUCLEOTIDE SEQUENCE</scope>
    <source>
        <strain evidence="7">RL-1</strain>
    </source>
</reference>
<name>A0A8A3PB10_9HELO</name>
<dbReference type="Gene3D" id="3.40.50.1820">
    <property type="entry name" value="alpha/beta hydrolase"/>
    <property type="match status" value="1"/>
</dbReference>
<evidence type="ECO:0000256" key="4">
    <source>
        <dbReference type="ARBA" id="ARBA00022801"/>
    </source>
</evidence>
<evidence type="ECO:0000256" key="5">
    <source>
        <dbReference type="ARBA" id="ARBA00023180"/>
    </source>
</evidence>
<dbReference type="PANTHER" id="PTHR11802:SF116">
    <property type="entry name" value="CARBOXYPEPTIDASE"/>
    <property type="match status" value="1"/>
</dbReference>
<feature type="chain" id="PRO_5033110984" description="Carboxypeptidase" evidence="6">
    <location>
        <begin position="24"/>
        <end position="211"/>
    </location>
</feature>
<dbReference type="EC" id="3.4.16.-" evidence="6"/>
<evidence type="ECO:0000256" key="1">
    <source>
        <dbReference type="ARBA" id="ARBA00009431"/>
    </source>
</evidence>
<dbReference type="Pfam" id="PF00450">
    <property type="entry name" value="Peptidase_S10"/>
    <property type="match status" value="1"/>
</dbReference>
<keyword evidence="5" id="KW-0325">Glycoprotein</keyword>
<dbReference type="InterPro" id="IPR029058">
    <property type="entry name" value="AB_hydrolase_fold"/>
</dbReference>
<feature type="signal peptide" evidence="6">
    <location>
        <begin position="1"/>
        <end position="23"/>
    </location>
</feature>
<dbReference type="PRINTS" id="PR00724">
    <property type="entry name" value="CRBOXYPTASEC"/>
</dbReference>
<dbReference type="SUPFAM" id="SSF53474">
    <property type="entry name" value="alpha/beta-Hydrolases"/>
    <property type="match status" value="1"/>
</dbReference>
<dbReference type="PANTHER" id="PTHR11802">
    <property type="entry name" value="SERINE PROTEASE FAMILY S10 SERINE CARBOXYPEPTIDASE"/>
    <property type="match status" value="1"/>
</dbReference>
<dbReference type="Proteomes" id="UP000672032">
    <property type="component" value="Chromosome 3"/>
</dbReference>
<proteinExistence type="inferred from homology"/>
<comment type="similarity">
    <text evidence="1 6">Belongs to the peptidase S10 family.</text>
</comment>
<evidence type="ECO:0000256" key="3">
    <source>
        <dbReference type="ARBA" id="ARBA00022670"/>
    </source>
</evidence>
<dbReference type="GO" id="GO:0006508">
    <property type="term" value="P:proteolysis"/>
    <property type="evidence" value="ECO:0007669"/>
    <property type="project" value="UniProtKB-KW"/>
</dbReference>
<keyword evidence="4 6" id="KW-0378">Hydrolase</keyword>
<protein>
    <recommendedName>
        <fullName evidence="6">Carboxypeptidase</fullName>
        <ecNumber evidence="6">3.4.16.-</ecNumber>
    </recommendedName>
</protein>
<dbReference type="EMBL" id="CP063407">
    <property type="protein sequence ID" value="QSZ32290.1"/>
    <property type="molecule type" value="Genomic_DNA"/>
</dbReference>
<gene>
    <name evidence="7" type="ORF">DSL72_001864</name>
</gene>
<keyword evidence="6" id="KW-0732">Signal</keyword>
<dbReference type="PROSITE" id="PS00131">
    <property type="entry name" value="CARBOXYPEPT_SER_SER"/>
    <property type="match status" value="1"/>
</dbReference>
<dbReference type="OrthoDB" id="443318at2759"/>
<evidence type="ECO:0000256" key="2">
    <source>
        <dbReference type="ARBA" id="ARBA00022645"/>
    </source>
</evidence>
<dbReference type="GO" id="GO:0004185">
    <property type="term" value="F:serine-type carboxypeptidase activity"/>
    <property type="evidence" value="ECO:0007669"/>
    <property type="project" value="UniProtKB-UniRule"/>
</dbReference>
<keyword evidence="8" id="KW-1185">Reference proteome</keyword>
<evidence type="ECO:0000256" key="6">
    <source>
        <dbReference type="RuleBase" id="RU361156"/>
    </source>
</evidence>
<sequence length="211" mass="23886">MRFVRRRECVLMLLLAFAVDGSALPDFDFNIGESYAGTLPISGNASDTNRLWFWFFPSENPLAEKEITLWLNGGPGCSSLFGLMQENGPFVWQPGTYAPFPNPYSWTNLTNMVWVDQPVSTGFSPGDILVDDEIDVGNQFAAFWKNFIDMFSMHGYRIHIAGESYAGQYVPYIASNFLDRNDTTYYNLKGIQASCYARPFSSYVLTNYSDQ</sequence>
<evidence type="ECO:0000313" key="8">
    <source>
        <dbReference type="Proteomes" id="UP000672032"/>
    </source>
</evidence>